<dbReference type="SMART" id="SM00382">
    <property type="entry name" value="AAA"/>
    <property type="match status" value="1"/>
</dbReference>
<comment type="caution">
    <text evidence="10">The sequence shown here is derived from an EMBL/GenBank/DDBJ whole genome shotgun (WGS) entry which is preliminary data.</text>
</comment>
<dbReference type="PANTHER" id="PTHR43297">
    <property type="entry name" value="OLIGOPEPTIDE TRANSPORT ATP-BINDING PROTEIN APPD"/>
    <property type="match status" value="1"/>
</dbReference>
<keyword evidence="6 10" id="KW-0067">ATP-binding</keyword>
<dbReference type="PROSITE" id="PS50893">
    <property type="entry name" value="ABC_TRANSPORTER_2"/>
    <property type="match status" value="1"/>
</dbReference>
<dbReference type="EMBL" id="VSSQ01000626">
    <property type="protein sequence ID" value="MPL98748.1"/>
    <property type="molecule type" value="Genomic_DNA"/>
</dbReference>
<feature type="domain" description="ABC transporter" evidence="9">
    <location>
        <begin position="9"/>
        <end position="260"/>
    </location>
</feature>
<dbReference type="InterPro" id="IPR003593">
    <property type="entry name" value="AAA+_ATPase"/>
</dbReference>
<dbReference type="InterPro" id="IPR003439">
    <property type="entry name" value="ABC_transporter-like_ATP-bd"/>
</dbReference>
<dbReference type="GO" id="GO:0005524">
    <property type="term" value="F:ATP binding"/>
    <property type="evidence" value="ECO:0007669"/>
    <property type="project" value="UniProtKB-KW"/>
</dbReference>
<dbReference type="AlphaFoldDB" id="A0A644W596"/>
<dbReference type="InterPro" id="IPR017871">
    <property type="entry name" value="ABC_transporter-like_CS"/>
</dbReference>
<evidence type="ECO:0000256" key="7">
    <source>
        <dbReference type="ARBA" id="ARBA00022967"/>
    </source>
</evidence>
<dbReference type="GO" id="GO:0005886">
    <property type="term" value="C:plasma membrane"/>
    <property type="evidence" value="ECO:0007669"/>
    <property type="project" value="UniProtKB-SubCell"/>
</dbReference>
<name>A0A644W596_9ZZZZ</name>
<evidence type="ECO:0000256" key="5">
    <source>
        <dbReference type="ARBA" id="ARBA00022741"/>
    </source>
</evidence>
<evidence type="ECO:0000259" key="9">
    <source>
        <dbReference type="PROSITE" id="PS50893"/>
    </source>
</evidence>
<keyword evidence="3" id="KW-1003">Cell membrane</keyword>
<accession>A0A644W596</accession>
<gene>
    <name evidence="10" type="primary">dppD_4</name>
    <name evidence="10" type="ORF">SDC9_44955</name>
</gene>
<dbReference type="InterPro" id="IPR050388">
    <property type="entry name" value="ABC_Ni/Peptide_Import"/>
</dbReference>
<keyword evidence="4" id="KW-0997">Cell inner membrane</keyword>
<dbReference type="GO" id="GO:0015833">
    <property type="term" value="P:peptide transport"/>
    <property type="evidence" value="ECO:0007669"/>
    <property type="project" value="InterPro"/>
</dbReference>
<evidence type="ECO:0000256" key="1">
    <source>
        <dbReference type="ARBA" id="ARBA00004202"/>
    </source>
</evidence>
<evidence type="ECO:0000256" key="3">
    <source>
        <dbReference type="ARBA" id="ARBA00022475"/>
    </source>
</evidence>
<keyword evidence="7" id="KW-1278">Translocase</keyword>
<keyword evidence="5" id="KW-0547">Nucleotide-binding</keyword>
<dbReference type="InterPro" id="IPR027417">
    <property type="entry name" value="P-loop_NTPase"/>
</dbReference>
<sequence>MINLKEPILKVKGLCTEFKTIDSQVRAVDGVDLELYPGETLGIVGESGCGKSVTALSIMQLLPKGIGRVVEGEIVFDGRDMRKLPYKELLALRGQDMAMIFQEPMTSLNPVFTIGYQLSEVLRFHKGMSKRKALETSIGLLKDVGISRPEMIAKSYPHELSGGMLQRVMIAMGLSCSPKLLIADEPTTALDVTIQAQILELMTKLKKEYNTAILMITHNMGVVAEMCDRVIVMYAGYVVETAEVMELFDHPSHPYTQSLLRCIPKINEDREILDTIEGTVPPPYAMPKGCRFAPRCRYATPACETEKPELYAVGNGHTCRCFRYKEGYLHE</sequence>
<evidence type="ECO:0000313" key="10">
    <source>
        <dbReference type="EMBL" id="MPL98748.1"/>
    </source>
</evidence>
<comment type="subcellular location">
    <subcellularLocation>
        <location evidence="1">Cell membrane</location>
        <topology evidence="1">Peripheral membrane protein</topology>
    </subcellularLocation>
</comment>
<proteinExistence type="predicted"/>
<dbReference type="Pfam" id="PF00005">
    <property type="entry name" value="ABC_tran"/>
    <property type="match status" value="1"/>
</dbReference>
<dbReference type="Gene3D" id="3.40.50.300">
    <property type="entry name" value="P-loop containing nucleotide triphosphate hydrolases"/>
    <property type="match status" value="1"/>
</dbReference>
<evidence type="ECO:0000256" key="8">
    <source>
        <dbReference type="ARBA" id="ARBA00023136"/>
    </source>
</evidence>
<keyword evidence="2" id="KW-0813">Transport</keyword>
<dbReference type="SUPFAM" id="SSF52540">
    <property type="entry name" value="P-loop containing nucleoside triphosphate hydrolases"/>
    <property type="match status" value="1"/>
</dbReference>
<keyword evidence="8" id="KW-0472">Membrane</keyword>
<evidence type="ECO:0000256" key="6">
    <source>
        <dbReference type="ARBA" id="ARBA00022840"/>
    </source>
</evidence>
<dbReference type="PANTHER" id="PTHR43297:SF14">
    <property type="entry name" value="ATPASE AAA-TYPE CORE DOMAIN-CONTAINING PROTEIN"/>
    <property type="match status" value="1"/>
</dbReference>
<dbReference type="NCBIfam" id="TIGR01727">
    <property type="entry name" value="oligo_HPY"/>
    <property type="match status" value="1"/>
</dbReference>
<dbReference type="CDD" id="cd03257">
    <property type="entry name" value="ABC_NikE_OppD_transporters"/>
    <property type="match status" value="1"/>
</dbReference>
<dbReference type="Pfam" id="PF08352">
    <property type="entry name" value="oligo_HPY"/>
    <property type="match status" value="1"/>
</dbReference>
<evidence type="ECO:0000256" key="2">
    <source>
        <dbReference type="ARBA" id="ARBA00022448"/>
    </source>
</evidence>
<dbReference type="FunFam" id="3.40.50.300:FF:000016">
    <property type="entry name" value="Oligopeptide ABC transporter ATP-binding component"/>
    <property type="match status" value="1"/>
</dbReference>
<evidence type="ECO:0000256" key="4">
    <source>
        <dbReference type="ARBA" id="ARBA00022519"/>
    </source>
</evidence>
<dbReference type="GO" id="GO:0016887">
    <property type="term" value="F:ATP hydrolysis activity"/>
    <property type="evidence" value="ECO:0007669"/>
    <property type="project" value="InterPro"/>
</dbReference>
<dbReference type="InterPro" id="IPR013563">
    <property type="entry name" value="Oligopep_ABC_C"/>
</dbReference>
<organism evidence="10">
    <name type="scientific">bioreactor metagenome</name>
    <dbReference type="NCBI Taxonomy" id="1076179"/>
    <lineage>
        <taxon>unclassified sequences</taxon>
        <taxon>metagenomes</taxon>
        <taxon>ecological metagenomes</taxon>
    </lineage>
</organism>
<dbReference type="PROSITE" id="PS00211">
    <property type="entry name" value="ABC_TRANSPORTER_1"/>
    <property type="match status" value="1"/>
</dbReference>
<reference evidence="10" key="1">
    <citation type="submission" date="2019-08" db="EMBL/GenBank/DDBJ databases">
        <authorList>
            <person name="Kucharzyk K."/>
            <person name="Murdoch R.W."/>
            <person name="Higgins S."/>
            <person name="Loffler F."/>
        </authorList>
    </citation>
    <scope>NUCLEOTIDE SEQUENCE</scope>
</reference>
<protein>
    <submittedName>
        <fullName evidence="10">Dipeptide transport ATP-binding protein DppD</fullName>
    </submittedName>
</protein>